<feature type="non-terminal residue" evidence="1">
    <location>
        <position position="1"/>
    </location>
</feature>
<dbReference type="OrthoDB" id="10505277at2759"/>
<sequence length="40" mass="4942">PKSMHEVYRNVAVNSLERYRENMKSQLNKKNKKFINKYRV</sequence>
<reference evidence="1" key="1">
    <citation type="submission" date="2021-06" db="EMBL/GenBank/DDBJ databases">
        <authorList>
            <person name="Kallberg Y."/>
            <person name="Tangrot J."/>
            <person name="Rosling A."/>
        </authorList>
    </citation>
    <scope>NUCLEOTIDE SEQUENCE</scope>
    <source>
        <strain evidence="1">FL966</strain>
    </source>
</reference>
<dbReference type="AlphaFoldDB" id="A0A9N9PJA6"/>
<name>A0A9N9PJA6_9GLOM</name>
<evidence type="ECO:0000313" key="2">
    <source>
        <dbReference type="Proteomes" id="UP000789759"/>
    </source>
</evidence>
<protein>
    <submittedName>
        <fullName evidence="1">6540_t:CDS:1</fullName>
    </submittedName>
</protein>
<accession>A0A9N9PJA6</accession>
<evidence type="ECO:0000313" key="1">
    <source>
        <dbReference type="EMBL" id="CAG8825739.1"/>
    </source>
</evidence>
<comment type="caution">
    <text evidence="1">The sequence shown here is derived from an EMBL/GenBank/DDBJ whole genome shotgun (WGS) entry which is preliminary data.</text>
</comment>
<gene>
    <name evidence="1" type="ORF">CPELLU_LOCUS20142</name>
</gene>
<proteinExistence type="predicted"/>
<keyword evidence="2" id="KW-1185">Reference proteome</keyword>
<dbReference type="Proteomes" id="UP000789759">
    <property type="component" value="Unassembled WGS sequence"/>
</dbReference>
<dbReference type="EMBL" id="CAJVQA010056282">
    <property type="protein sequence ID" value="CAG8825739.1"/>
    <property type="molecule type" value="Genomic_DNA"/>
</dbReference>
<organism evidence="1 2">
    <name type="scientific">Cetraspora pellucida</name>
    <dbReference type="NCBI Taxonomy" id="1433469"/>
    <lineage>
        <taxon>Eukaryota</taxon>
        <taxon>Fungi</taxon>
        <taxon>Fungi incertae sedis</taxon>
        <taxon>Mucoromycota</taxon>
        <taxon>Glomeromycotina</taxon>
        <taxon>Glomeromycetes</taxon>
        <taxon>Diversisporales</taxon>
        <taxon>Gigasporaceae</taxon>
        <taxon>Cetraspora</taxon>
    </lineage>
</organism>
<feature type="non-terminal residue" evidence="1">
    <location>
        <position position="40"/>
    </location>
</feature>